<name>A0ABV3X7Y3_9FIRM</name>
<accession>A0ABV3X7Y3</accession>
<proteinExistence type="predicted"/>
<evidence type="ECO:0000259" key="1">
    <source>
        <dbReference type="SMART" id="SM00481"/>
    </source>
</evidence>
<organism evidence="2 3">
    <name type="scientific">Selenomonas sputigena</name>
    <dbReference type="NCBI Taxonomy" id="69823"/>
    <lineage>
        <taxon>Bacteria</taxon>
        <taxon>Bacillati</taxon>
        <taxon>Bacillota</taxon>
        <taxon>Negativicutes</taxon>
        <taxon>Selenomonadales</taxon>
        <taxon>Selenomonadaceae</taxon>
        <taxon>Selenomonas</taxon>
    </lineage>
</organism>
<dbReference type="PANTHER" id="PTHR42924:SF3">
    <property type="entry name" value="POLYMERASE_HISTIDINOL PHOSPHATASE N-TERMINAL DOMAIN-CONTAINING PROTEIN"/>
    <property type="match status" value="1"/>
</dbReference>
<protein>
    <submittedName>
        <fullName evidence="2">PHP domain-containing protein</fullName>
    </submittedName>
</protein>
<dbReference type="CDD" id="cd07438">
    <property type="entry name" value="PHP_HisPPase_AMP"/>
    <property type="match status" value="1"/>
</dbReference>
<gene>
    <name evidence="2" type="ORF">QCO44_11860</name>
</gene>
<dbReference type="InterPro" id="IPR004013">
    <property type="entry name" value="PHP_dom"/>
</dbReference>
<dbReference type="Pfam" id="PF02811">
    <property type="entry name" value="PHP"/>
    <property type="match status" value="1"/>
</dbReference>
<dbReference type="Gene3D" id="1.10.150.650">
    <property type="match status" value="1"/>
</dbReference>
<dbReference type="Proteomes" id="UP001559623">
    <property type="component" value="Unassembled WGS sequence"/>
</dbReference>
<evidence type="ECO:0000313" key="3">
    <source>
        <dbReference type="Proteomes" id="UP001559623"/>
    </source>
</evidence>
<dbReference type="InterPro" id="IPR016195">
    <property type="entry name" value="Pol/histidinol_Pase-like"/>
</dbReference>
<dbReference type="PANTHER" id="PTHR42924">
    <property type="entry name" value="EXONUCLEASE"/>
    <property type="match status" value="1"/>
</dbReference>
<reference evidence="2 3" key="1">
    <citation type="submission" date="2023-04" db="EMBL/GenBank/DDBJ databases">
        <title>Genome Sequence of Selenomonas sputigena ATCC 33150.</title>
        <authorList>
            <person name="Miller D.P."/>
            <person name="Anvari S."/>
            <person name="Polson S.W."/>
            <person name="Macdonald M."/>
            <person name="Mcdowell J.V."/>
        </authorList>
    </citation>
    <scope>NUCLEOTIDE SEQUENCE [LARGE SCALE GENOMIC DNA]</scope>
    <source>
        <strain evidence="2 3">ATCC 33150</strain>
    </source>
</reference>
<dbReference type="InterPro" id="IPR052018">
    <property type="entry name" value="PHP_domain"/>
</dbReference>
<dbReference type="SUPFAM" id="SSF89550">
    <property type="entry name" value="PHP domain-like"/>
    <property type="match status" value="1"/>
</dbReference>
<dbReference type="SMART" id="SM00481">
    <property type="entry name" value="POLIIIAc"/>
    <property type="match status" value="1"/>
</dbReference>
<comment type="caution">
    <text evidence="2">The sequence shown here is derived from an EMBL/GenBank/DDBJ whole genome shotgun (WGS) entry which is preliminary data.</text>
</comment>
<feature type="domain" description="Polymerase/histidinol phosphatase N-terminal" evidence="1">
    <location>
        <begin position="4"/>
        <end position="69"/>
    </location>
</feature>
<dbReference type="Gene3D" id="3.20.20.140">
    <property type="entry name" value="Metal-dependent hydrolases"/>
    <property type="match status" value="1"/>
</dbReference>
<evidence type="ECO:0000313" key="2">
    <source>
        <dbReference type="EMBL" id="MEX5286306.1"/>
    </source>
</evidence>
<dbReference type="EMBL" id="JARVLH010000010">
    <property type="protein sequence ID" value="MEX5286306.1"/>
    <property type="molecule type" value="Genomic_DNA"/>
</dbReference>
<sequence>MARIDFHTHSLCSDGSFSPAGLAAHAKELGLKGFALTDHDTIAGLAEAQEEAARLGVGFLPGMEMSLFYRGRRLHVVALGFDSGHPAFQSLYRHIRSIKESGIERILAGVKERGLEIHKEDVVPFALGDIVDLYAVMRYIISLGCYESASEIWDRYLDPAVAEAGLEHDVTPEEALSAIRAAGGVTSLAHFHKTIGLKGLTDDETEEAIQELKGFGLDGMEQFYPNYTVRDMAFAGYLIHKYSLLATGGSDFHGKNRPGVEMGFGMDGNLFVPEKIWEGVEERLHERR</sequence>
<dbReference type="InterPro" id="IPR003141">
    <property type="entry name" value="Pol/His_phosphatase_N"/>
</dbReference>
<dbReference type="RefSeq" id="WP_368848023.1">
    <property type="nucleotide sequence ID" value="NZ_CP194411.1"/>
</dbReference>
<keyword evidence="3" id="KW-1185">Reference proteome</keyword>